<keyword evidence="1" id="KW-0732">Signal</keyword>
<evidence type="ECO:0000256" key="1">
    <source>
        <dbReference type="SAM" id="SignalP"/>
    </source>
</evidence>
<feature type="signal peptide" evidence="1">
    <location>
        <begin position="1"/>
        <end position="18"/>
    </location>
</feature>
<reference evidence="2" key="1">
    <citation type="submission" date="2020-02" db="EMBL/GenBank/DDBJ databases">
        <authorList>
            <person name="Meier V. D."/>
        </authorList>
    </citation>
    <scope>NUCLEOTIDE SEQUENCE</scope>
    <source>
        <strain evidence="2">AVDCRST_MAG04</strain>
    </source>
</reference>
<proteinExistence type="predicted"/>
<accession>A0A6J4HIV2</accession>
<name>A0A6J4HIV2_9PROT</name>
<gene>
    <name evidence="2" type="ORF">AVDCRST_MAG04-748</name>
</gene>
<feature type="non-terminal residue" evidence="2">
    <location>
        <position position="36"/>
    </location>
</feature>
<protein>
    <submittedName>
        <fullName evidence="2">Uncharacterized protein</fullName>
    </submittedName>
</protein>
<dbReference type="AlphaFoldDB" id="A0A6J4HIV2"/>
<feature type="chain" id="PRO_5026791636" evidence="1">
    <location>
        <begin position="19"/>
        <end position="36"/>
    </location>
</feature>
<dbReference type="EMBL" id="CADCTL010000058">
    <property type="protein sequence ID" value="CAA9223746.1"/>
    <property type="molecule type" value="Genomic_DNA"/>
</dbReference>
<sequence length="36" mass="3774">MVRSLFAVSLLLLLSACAGGHRGGPHAGVRWDGRRG</sequence>
<evidence type="ECO:0000313" key="2">
    <source>
        <dbReference type="EMBL" id="CAA9223746.1"/>
    </source>
</evidence>
<dbReference type="PROSITE" id="PS51257">
    <property type="entry name" value="PROKAR_LIPOPROTEIN"/>
    <property type="match status" value="1"/>
</dbReference>
<organism evidence="2">
    <name type="scientific">uncultured Acetobacteraceae bacterium</name>
    <dbReference type="NCBI Taxonomy" id="169975"/>
    <lineage>
        <taxon>Bacteria</taxon>
        <taxon>Pseudomonadati</taxon>
        <taxon>Pseudomonadota</taxon>
        <taxon>Alphaproteobacteria</taxon>
        <taxon>Acetobacterales</taxon>
        <taxon>Acetobacteraceae</taxon>
        <taxon>environmental samples</taxon>
    </lineage>
</organism>